<name>I3S1F4_LOTJA</name>
<dbReference type="EMBL" id="BT134301">
    <property type="protein sequence ID" value="AFK34096.1"/>
    <property type="molecule type" value="mRNA"/>
</dbReference>
<reference evidence="1" key="1">
    <citation type="submission" date="2012-05" db="EMBL/GenBank/DDBJ databases">
        <authorList>
            <person name="Krishnakumar V."/>
            <person name="Cheung F."/>
            <person name="Xiao Y."/>
            <person name="Chan A."/>
            <person name="Moskal W.A."/>
            <person name="Town C.D."/>
        </authorList>
    </citation>
    <scope>NUCLEOTIDE SEQUENCE</scope>
</reference>
<accession>I3S1F4</accession>
<organism evidence="1">
    <name type="scientific">Lotus japonicus</name>
    <name type="common">Lotus corniculatus var. japonicus</name>
    <dbReference type="NCBI Taxonomy" id="34305"/>
    <lineage>
        <taxon>Eukaryota</taxon>
        <taxon>Viridiplantae</taxon>
        <taxon>Streptophyta</taxon>
        <taxon>Embryophyta</taxon>
        <taxon>Tracheophyta</taxon>
        <taxon>Spermatophyta</taxon>
        <taxon>Magnoliopsida</taxon>
        <taxon>eudicotyledons</taxon>
        <taxon>Gunneridae</taxon>
        <taxon>Pentapetalae</taxon>
        <taxon>rosids</taxon>
        <taxon>fabids</taxon>
        <taxon>Fabales</taxon>
        <taxon>Fabaceae</taxon>
        <taxon>Papilionoideae</taxon>
        <taxon>50 kb inversion clade</taxon>
        <taxon>NPAAA clade</taxon>
        <taxon>Hologalegina</taxon>
        <taxon>robinioid clade</taxon>
        <taxon>Loteae</taxon>
        <taxon>Lotus</taxon>
    </lineage>
</organism>
<evidence type="ECO:0000313" key="1">
    <source>
        <dbReference type="EMBL" id="AFK34096.1"/>
    </source>
</evidence>
<dbReference type="AlphaFoldDB" id="I3S1F4"/>
<sequence>MSDSPSSLSPTPFSVLKPLGTVFTLLNPSNWDFKNSF</sequence>
<protein>
    <submittedName>
        <fullName evidence="1">Uncharacterized protein</fullName>
    </submittedName>
</protein>
<proteinExistence type="evidence at transcript level"/>